<evidence type="ECO:0000256" key="13">
    <source>
        <dbReference type="ARBA" id="ARBA00023160"/>
    </source>
</evidence>
<evidence type="ECO:0000256" key="10">
    <source>
        <dbReference type="ARBA" id="ARBA00023002"/>
    </source>
</evidence>
<evidence type="ECO:0000256" key="6">
    <source>
        <dbReference type="ARBA" id="ARBA00022640"/>
    </source>
</evidence>
<comment type="similarity">
    <text evidence="2 16">Belongs to the fatty acid desaturase type 2 family.</text>
</comment>
<evidence type="ECO:0000256" key="11">
    <source>
        <dbReference type="ARBA" id="ARBA00023004"/>
    </source>
</evidence>
<evidence type="ECO:0000256" key="15">
    <source>
        <dbReference type="PIRSR" id="PIRSR000346-1"/>
    </source>
</evidence>
<dbReference type="SUPFAM" id="SSF47240">
    <property type="entry name" value="Ferritin-like"/>
    <property type="match status" value="1"/>
</dbReference>
<sequence>MALILNPLTKISHSIAAYSGSQKSLMPVNYLIRCRLSTGDTREHLKHTRGSTDVHGRNENKVAQRVEMFKSMESWIESTVLPLLKPIEKSWQPHDFLPDSSLEDGEYFERVKELREMARELPDEYLVILVGAMITEEALPSYQMGINNLDAINDVTCCSPNPWARWLRGWSAEENRHGDLLNKYLYLSGRTDMKQIEKTIQYLIGCGISLNFNDDTHLGVIYTSFQERATSISHGNAARLAMHYGDKNLAQICGIIAADEKRHETAYAKIVEKLFEVDPDYTILAFADMMKKKISMPGRLMYDGYNDNLFANYSAVAQRLGIYTTNDYADVLDFLIKRWNVEKLSGLSSKAQEAQDYVCNLTPKIRRLEERAQARAKEAPAIPFSWIFHRQVKL</sequence>
<evidence type="ECO:0000256" key="1">
    <source>
        <dbReference type="ARBA" id="ARBA00004229"/>
    </source>
</evidence>
<accession>A0AAD3S1C2</accession>
<dbReference type="PIRSF" id="PIRSF000346">
    <property type="entry name" value="Dlt9_acylACP_des"/>
    <property type="match status" value="1"/>
</dbReference>
<dbReference type="PANTHER" id="PTHR31155:SF9">
    <property type="entry name" value="STEAROYL-[ACYL-CARRIER-PROTEIN] 9-DESATURASE 7, CHLOROPLASTIC"/>
    <property type="match status" value="1"/>
</dbReference>
<dbReference type="Proteomes" id="UP001279734">
    <property type="component" value="Unassembled WGS sequence"/>
</dbReference>
<evidence type="ECO:0000256" key="4">
    <source>
        <dbReference type="ARBA" id="ARBA00022516"/>
    </source>
</evidence>
<dbReference type="InterPro" id="IPR012348">
    <property type="entry name" value="RNR-like"/>
</dbReference>
<evidence type="ECO:0000256" key="9">
    <source>
        <dbReference type="ARBA" id="ARBA00022946"/>
    </source>
</evidence>
<feature type="binding site" evidence="15">
    <location>
        <position position="263"/>
    </location>
    <ligand>
        <name>Fe cation</name>
        <dbReference type="ChEBI" id="CHEBI:24875"/>
        <label>2</label>
    </ligand>
</feature>
<feature type="binding site" evidence="15">
    <location>
        <position position="177"/>
    </location>
    <ligand>
        <name>Fe cation</name>
        <dbReference type="ChEBI" id="CHEBI:24875"/>
        <label>1</label>
    </ligand>
</feature>
<keyword evidence="12" id="KW-0443">Lipid metabolism</keyword>
<comment type="caution">
    <text evidence="17">The sequence shown here is derived from an EMBL/GenBank/DDBJ whole genome shotgun (WGS) entry which is preliminary data.</text>
</comment>
<keyword evidence="18" id="KW-1185">Reference proteome</keyword>
<feature type="binding site" evidence="15">
    <location>
        <position position="174"/>
    </location>
    <ligand>
        <name>Fe cation</name>
        <dbReference type="ChEBI" id="CHEBI:24875"/>
        <label>2</label>
    </ligand>
</feature>
<dbReference type="GO" id="GO:0009570">
    <property type="term" value="C:chloroplast stroma"/>
    <property type="evidence" value="ECO:0007669"/>
    <property type="project" value="TreeGrafter"/>
</dbReference>
<dbReference type="GO" id="GO:0045300">
    <property type="term" value="F:stearoyl-[ACP] desaturase activity"/>
    <property type="evidence" value="ECO:0007669"/>
    <property type="project" value="InterPro"/>
</dbReference>
<dbReference type="InterPro" id="IPR005803">
    <property type="entry name" value="FADS-2_CS"/>
</dbReference>
<comment type="function">
    <text evidence="16">Introduction of a cis double bond between carbons of the acyl chain.</text>
</comment>
<dbReference type="GO" id="GO:0006633">
    <property type="term" value="P:fatty acid biosynthetic process"/>
    <property type="evidence" value="ECO:0007669"/>
    <property type="project" value="UniProtKB-KW"/>
</dbReference>
<dbReference type="Pfam" id="PF03405">
    <property type="entry name" value="FA_desaturase_2"/>
    <property type="match status" value="1"/>
</dbReference>
<dbReference type="AlphaFoldDB" id="A0AAD3S1C2"/>
<dbReference type="PANTHER" id="PTHR31155">
    <property type="entry name" value="ACYL- ACYL-CARRIER-PROTEIN DESATURASE-RELATED"/>
    <property type="match status" value="1"/>
</dbReference>
<evidence type="ECO:0000256" key="5">
    <source>
        <dbReference type="ARBA" id="ARBA00022528"/>
    </source>
</evidence>
<keyword evidence="6" id="KW-0934">Plastid</keyword>
<evidence type="ECO:0000256" key="16">
    <source>
        <dbReference type="RuleBase" id="RU000582"/>
    </source>
</evidence>
<comment type="subunit">
    <text evidence="3 16">Homodimer.</text>
</comment>
<evidence type="ECO:0000256" key="14">
    <source>
        <dbReference type="ARBA" id="ARBA00037304"/>
    </source>
</evidence>
<evidence type="ECO:0000256" key="7">
    <source>
        <dbReference type="ARBA" id="ARBA00022723"/>
    </source>
</evidence>
<feature type="binding site" evidence="15">
    <location>
        <position position="260"/>
    </location>
    <ligand>
        <name>Fe cation</name>
        <dbReference type="ChEBI" id="CHEBI:24875"/>
        <label>2</label>
    </ligand>
</feature>
<keyword evidence="10 16" id="KW-0560">Oxidoreductase</keyword>
<keyword evidence="13 16" id="KW-0275">Fatty acid biosynthesis</keyword>
<evidence type="ECO:0000256" key="3">
    <source>
        <dbReference type="ARBA" id="ARBA00011738"/>
    </source>
</evidence>
<dbReference type="Gene3D" id="1.10.620.20">
    <property type="entry name" value="Ribonucleotide Reductase, subunit A"/>
    <property type="match status" value="1"/>
</dbReference>
<comment type="function">
    <text evidence="14">Converts stearoyl-ACP to oleoyl-ACP by introduction of a cis double bond between carbons 9 and 10 of the acyl chain.</text>
</comment>
<name>A0AAD3S1C2_NEPGR</name>
<dbReference type="EC" id="1.14.19.-" evidence="16"/>
<feature type="binding site" evidence="15">
    <location>
        <position position="174"/>
    </location>
    <ligand>
        <name>Fe cation</name>
        <dbReference type="ChEBI" id="CHEBI:24875"/>
        <label>1</label>
    </ligand>
</feature>
<evidence type="ECO:0000313" key="18">
    <source>
        <dbReference type="Proteomes" id="UP001279734"/>
    </source>
</evidence>
<reference evidence="17" key="1">
    <citation type="submission" date="2023-05" db="EMBL/GenBank/DDBJ databases">
        <title>Nepenthes gracilis genome sequencing.</title>
        <authorList>
            <person name="Fukushima K."/>
        </authorList>
    </citation>
    <scope>NUCLEOTIDE SEQUENCE</scope>
    <source>
        <strain evidence="17">SING2019-196</strain>
    </source>
</reference>
<keyword evidence="11 15" id="KW-0408">Iron</keyword>
<dbReference type="EMBL" id="BSYO01000003">
    <property type="protein sequence ID" value="GMH02582.1"/>
    <property type="molecule type" value="Genomic_DNA"/>
</dbReference>
<dbReference type="InterPro" id="IPR005067">
    <property type="entry name" value="Fatty_acid_desaturase-2"/>
</dbReference>
<keyword evidence="4 16" id="KW-0444">Lipid biosynthesis</keyword>
<proteinExistence type="inferred from homology"/>
<feature type="binding site" evidence="15">
    <location>
        <position position="136"/>
    </location>
    <ligand>
        <name>Fe cation</name>
        <dbReference type="ChEBI" id="CHEBI:24875"/>
        <label>1</label>
    </ligand>
</feature>
<gene>
    <name evidence="17" type="ORF">Nepgr_004421</name>
</gene>
<dbReference type="FunFam" id="1.10.620.20:FF:000002">
    <property type="entry name" value="Stearoyl-[acyl-carrier-protein] 9-desaturase, chloroplastic"/>
    <property type="match status" value="1"/>
</dbReference>
<keyword evidence="5 16" id="KW-0150">Chloroplast</keyword>
<protein>
    <recommendedName>
        <fullName evidence="16">Acyl-[acyl-carrier-protein] desaturase</fullName>
        <ecNumber evidence="16">1.14.19.-</ecNumber>
    </recommendedName>
</protein>
<comment type="cofactor">
    <cofactor evidence="15">
        <name>Fe cation</name>
        <dbReference type="ChEBI" id="CHEBI:24875"/>
    </cofactor>
    <text evidence="15">Binds 2 iron ions per subunit.</text>
</comment>
<dbReference type="PROSITE" id="PS00574">
    <property type="entry name" value="FATTY_ACID_DESATUR_2"/>
    <property type="match status" value="1"/>
</dbReference>
<dbReference type="InterPro" id="IPR009078">
    <property type="entry name" value="Ferritin-like_SF"/>
</dbReference>
<keyword evidence="8" id="KW-0276">Fatty acid metabolism</keyword>
<comment type="subcellular location">
    <subcellularLocation>
        <location evidence="1">Plastid</location>
        <location evidence="1">Chloroplast</location>
    </subcellularLocation>
</comment>
<evidence type="ECO:0000313" key="17">
    <source>
        <dbReference type="EMBL" id="GMH02582.1"/>
    </source>
</evidence>
<evidence type="ECO:0000256" key="12">
    <source>
        <dbReference type="ARBA" id="ARBA00023098"/>
    </source>
</evidence>
<dbReference type="CDD" id="cd01050">
    <property type="entry name" value="Acyl_ACP_Desat"/>
    <property type="match status" value="1"/>
</dbReference>
<evidence type="ECO:0000256" key="2">
    <source>
        <dbReference type="ARBA" id="ARBA00008749"/>
    </source>
</evidence>
<comment type="cofactor">
    <cofactor evidence="16">
        <name>Fe(2+)</name>
        <dbReference type="ChEBI" id="CHEBI:29033"/>
    </cofactor>
    <text evidence="16">Binds 2 Fe(2+) ions per subunit.</text>
</comment>
<dbReference type="GO" id="GO:0046872">
    <property type="term" value="F:metal ion binding"/>
    <property type="evidence" value="ECO:0007669"/>
    <property type="project" value="UniProtKB-KW"/>
</dbReference>
<evidence type="ECO:0000256" key="8">
    <source>
        <dbReference type="ARBA" id="ARBA00022832"/>
    </source>
</evidence>
<keyword evidence="9" id="KW-0809">Transit peptide</keyword>
<feature type="binding site" evidence="15">
    <location>
        <position position="227"/>
    </location>
    <ligand>
        <name>Fe cation</name>
        <dbReference type="ChEBI" id="CHEBI:24875"/>
        <label>2</label>
    </ligand>
</feature>
<keyword evidence="7 15" id="KW-0479">Metal-binding</keyword>
<organism evidence="17 18">
    <name type="scientific">Nepenthes gracilis</name>
    <name type="common">Slender pitcher plant</name>
    <dbReference type="NCBI Taxonomy" id="150966"/>
    <lineage>
        <taxon>Eukaryota</taxon>
        <taxon>Viridiplantae</taxon>
        <taxon>Streptophyta</taxon>
        <taxon>Embryophyta</taxon>
        <taxon>Tracheophyta</taxon>
        <taxon>Spermatophyta</taxon>
        <taxon>Magnoliopsida</taxon>
        <taxon>eudicotyledons</taxon>
        <taxon>Gunneridae</taxon>
        <taxon>Pentapetalae</taxon>
        <taxon>Caryophyllales</taxon>
        <taxon>Nepenthaceae</taxon>
        <taxon>Nepenthes</taxon>
    </lineage>
</organism>
<feature type="binding site" evidence="15">
    <location>
        <position position="260"/>
    </location>
    <ligand>
        <name>Fe cation</name>
        <dbReference type="ChEBI" id="CHEBI:24875"/>
        <label>1</label>
    </ligand>
</feature>